<evidence type="ECO:0000313" key="6">
    <source>
        <dbReference type="EMBL" id="KAB7657243.1"/>
    </source>
</evidence>
<dbReference type="Pfam" id="PF03466">
    <property type="entry name" value="LysR_substrate"/>
    <property type="match status" value="1"/>
</dbReference>
<accession>A0A6I1EWK5</accession>
<dbReference type="SUPFAM" id="SSF46785">
    <property type="entry name" value="Winged helix' DNA-binding domain"/>
    <property type="match status" value="1"/>
</dbReference>
<dbReference type="SUPFAM" id="SSF53850">
    <property type="entry name" value="Periplasmic binding protein-like II"/>
    <property type="match status" value="1"/>
</dbReference>
<dbReference type="AlphaFoldDB" id="A0A6I1EWK5"/>
<dbReference type="InterPro" id="IPR036388">
    <property type="entry name" value="WH-like_DNA-bd_sf"/>
</dbReference>
<comment type="similarity">
    <text evidence="1">Belongs to the LysR transcriptional regulatory family.</text>
</comment>
<protein>
    <submittedName>
        <fullName evidence="6">LysR family transcriptional regulator</fullName>
    </submittedName>
</protein>
<dbReference type="Proteomes" id="UP000430564">
    <property type="component" value="Unassembled WGS sequence"/>
</dbReference>
<sequence length="317" mass="35886">MPQHRYDLDVWKLLFEVLREGAISRVAIRNGMDRAQLSRIIAGLEEEVGRPLLSRSGRRITPTQFALEAQASLEPLLKQFEDRLGKLARNQDSLLGSIRLGCMPGFMQHEIVPMLVDFLKICPEVSFDVTVDHASAGYMKGDCDVMLYYGPVRKKWLVEHWVTRSLFVACASPEYLSERGFPKKPADLSSHSGILFTGDCREHPAILQLGRDEVSYRFKSEIRFNNILSAKAAAIAGAGIILDLPAHHCFADIVKGDLVPVLDGWHVPNLENYIGTTTEAAGLKRVRTFVDWYIERRRQIEGEQNQRLQKDYHVLIS</sequence>
<dbReference type="PANTHER" id="PTHR30537">
    <property type="entry name" value="HTH-TYPE TRANSCRIPTIONAL REGULATOR"/>
    <property type="match status" value="1"/>
</dbReference>
<feature type="domain" description="HTH lysR-type" evidence="5">
    <location>
        <begin position="6"/>
        <end position="63"/>
    </location>
</feature>
<comment type="caution">
    <text evidence="6">The sequence shown here is derived from an EMBL/GenBank/DDBJ whole genome shotgun (WGS) entry which is preliminary data.</text>
</comment>
<reference evidence="6 7" key="1">
    <citation type="submission" date="2019-10" db="EMBL/GenBank/DDBJ databases">
        <title>Genome diversity of Sutterella seckii.</title>
        <authorList>
            <person name="Chaplin A.V."/>
            <person name="Sokolova S.R."/>
            <person name="Mosin K.A."/>
            <person name="Ivanova E.L."/>
            <person name="Kochetkova T.O."/>
            <person name="Goltsov A.Y."/>
            <person name="Trofimov D.Y."/>
            <person name="Efimov B.A."/>
        </authorList>
    </citation>
    <scope>NUCLEOTIDE SEQUENCE [LARGE SCALE GENOMIC DNA]</scope>
    <source>
        <strain evidence="6 7">ASD393</strain>
    </source>
</reference>
<dbReference type="PROSITE" id="PS50931">
    <property type="entry name" value="HTH_LYSR"/>
    <property type="match status" value="1"/>
</dbReference>
<gene>
    <name evidence="6" type="ORF">GBM95_08300</name>
</gene>
<keyword evidence="2" id="KW-0805">Transcription regulation</keyword>
<dbReference type="RefSeq" id="WP_152158667.1">
    <property type="nucleotide sequence ID" value="NZ_WEHX01000059.1"/>
</dbReference>
<dbReference type="GO" id="GO:0006351">
    <property type="term" value="P:DNA-templated transcription"/>
    <property type="evidence" value="ECO:0007669"/>
    <property type="project" value="TreeGrafter"/>
</dbReference>
<dbReference type="InterPro" id="IPR005119">
    <property type="entry name" value="LysR_subst-bd"/>
</dbReference>
<keyword evidence="4" id="KW-0804">Transcription</keyword>
<dbReference type="GO" id="GO:0043565">
    <property type="term" value="F:sequence-specific DNA binding"/>
    <property type="evidence" value="ECO:0007669"/>
    <property type="project" value="TreeGrafter"/>
</dbReference>
<dbReference type="InterPro" id="IPR036390">
    <property type="entry name" value="WH_DNA-bd_sf"/>
</dbReference>
<dbReference type="Gene3D" id="3.40.190.290">
    <property type="match status" value="1"/>
</dbReference>
<name>A0A6I1EWK5_9BURK</name>
<dbReference type="OrthoDB" id="8928056at2"/>
<dbReference type="InterPro" id="IPR058163">
    <property type="entry name" value="LysR-type_TF_proteobact-type"/>
</dbReference>
<evidence type="ECO:0000256" key="1">
    <source>
        <dbReference type="ARBA" id="ARBA00009437"/>
    </source>
</evidence>
<evidence type="ECO:0000259" key="5">
    <source>
        <dbReference type="PROSITE" id="PS50931"/>
    </source>
</evidence>
<proteinExistence type="inferred from homology"/>
<evidence type="ECO:0000256" key="4">
    <source>
        <dbReference type="ARBA" id="ARBA00023163"/>
    </source>
</evidence>
<dbReference type="InterPro" id="IPR000847">
    <property type="entry name" value="LysR_HTH_N"/>
</dbReference>
<evidence type="ECO:0000256" key="2">
    <source>
        <dbReference type="ARBA" id="ARBA00023015"/>
    </source>
</evidence>
<dbReference type="Gene3D" id="1.10.10.10">
    <property type="entry name" value="Winged helix-like DNA-binding domain superfamily/Winged helix DNA-binding domain"/>
    <property type="match status" value="1"/>
</dbReference>
<dbReference type="GO" id="GO:0003700">
    <property type="term" value="F:DNA-binding transcription factor activity"/>
    <property type="evidence" value="ECO:0007669"/>
    <property type="project" value="InterPro"/>
</dbReference>
<dbReference type="Pfam" id="PF00126">
    <property type="entry name" value="HTH_1"/>
    <property type="match status" value="1"/>
</dbReference>
<organism evidence="6 7">
    <name type="scientific">Sutterella seckii</name>
    <dbReference type="NCBI Taxonomy" id="1944635"/>
    <lineage>
        <taxon>Bacteria</taxon>
        <taxon>Pseudomonadati</taxon>
        <taxon>Pseudomonadota</taxon>
        <taxon>Betaproteobacteria</taxon>
        <taxon>Burkholderiales</taxon>
        <taxon>Sutterellaceae</taxon>
        <taxon>Sutterella</taxon>
    </lineage>
</organism>
<evidence type="ECO:0000256" key="3">
    <source>
        <dbReference type="ARBA" id="ARBA00023125"/>
    </source>
</evidence>
<keyword evidence="3" id="KW-0238">DNA-binding</keyword>
<evidence type="ECO:0000313" key="7">
    <source>
        <dbReference type="Proteomes" id="UP000430564"/>
    </source>
</evidence>
<dbReference type="PANTHER" id="PTHR30537:SF68">
    <property type="entry name" value="TRANSCRIPTIONAL REGULATOR-RELATED"/>
    <property type="match status" value="1"/>
</dbReference>
<dbReference type="EMBL" id="WEHX01000059">
    <property type="protein sequence ID" value="KAB7657243.1"/>
    <property type="molecule type" value="Genomic_DNA"/>
</dbReference>